<sequence>MADNATQSMQNNDSLMHSATQSTPREENDSTTTGSIPSTCQKTQNEELILSGKRGLKSLVWNHYKRQKIDDKWKVICNYCGKKLGGDTKNGTKHLHDHYAICPRGKGQDIRQSLLKSNVEVGGKRSLGTYVYNQELARTKMAIMIIMHEYPLKMVKHVGFRDFLSFVQQLFKPISGTTLRNMWTSNNQRRGFMAVTAHYIDDEWILRSRIIRFIYVPCPHTSSIFCEVLVNCLMDWNLDNKLSTLTLDNCSTNDLLVSLIVNKLSSSNLWMDGKFLHMRCCAHILNLIVKDGLDVINNAIENIYDSVAFWVATPKRIEKFEQTAKEICERLKIFHSVTELFSGTKYPTANLYFPKICQIRITLEKWVNCGIDYIELMALRMKSKFKKYWNKIYGIMGVANCFGPQIQIDIVGNIFSHYICGFVDNSSQLLANDDVDAGFINNYQLFVASRGCQMENVKSELGNYLKESILPMKTDFDILSWWKNALKYPTLKLIARDILAIPVSTMASESAFSTSGRFINPHRSRLHPNTIEALMCTQDWLKVLVLFNRYHHIIELYVERTKNFPNHINIWQCFSMSLHLVDYHQGSCIIALN</sequence>
<name>A0ACB7WLJ7_DIOAL</name>
<gene>
    <name evidence="1" type="ORF">IHE45_03G053800</name>
</gene>
<keyword evidence="2" id="KW-1185">Reference proteome</keyword>
<comment type="caution">
    <text evidence="1">The sequence shown here is derived from an EMBL/GenBank/DDBJ whole genome shotgun (WGS) entry which is preliminary data.</text>
</comment>
<protein>
    <submittedName>
        <fullName evidence="1">Tam3-transposase (Ac family) protein</fullName>
    </submittedName>
</protein>
<dbReference type="Proteomes" id="UP000827976">
    <property type="component" value="Chromosome 3"/>
</dbReference>
<evidence type="ECO:0000313" key="2">
    <source>
        <dbReference type="Proteomes" id="UP000827976"/>
    </source>
</evidence>
<accession>A0ACB7WLJ7</accession>
<reference evidence="2" key="1">
    <citation type="journal article" date="2022" name="Nat. Commun.">
        <title>Chromosome evolution and the genetic basis of agronomically important traits in greater yam.</title>
        <authorList>
            <person name="Bredeson J.V."/>
            <person name="Lyons J.B."/>
            <person name="Oniyinde I.O."/>
            <person name="Okereke N.R."/>
            <person name="Kolade O."/>
            <person name="Nnabue I."/>
            <person name="Nwadili C.O."/>
            <person name="Hribova E."/>
            <person name="Parker M."/>
            <person name="Nwogha J."/>
            <person name="Shu S."/>
            <person name="Carlson J."/>
            <person name="Kariba R."/>
            <person name="Muthemba S."/>
            <person name="Knop K."/>
            <person name="Barton G.J."/>
            <person name="Sherwood A.V."/>
            <person name="Lopez-Montes A."/>
            <person name="Asiedu R."/>
            <person name="Jamnadass R."/>
            <person name="Muchugi A."/>
            <person name="Goodstein D."/>
            <person name="Egesi C.N."/>
            <person name="Featherston J."/>
            <person name="Asfaw A."/>
            <person name="Simpson G.G."/>
            <person name="Dolezel J."/>
            <person name="Hendre P.S."/>
            <person name="Van Deynze A."/>
            <person name="Kumar P.L."/>
            <person name="Obidiegwu J.E."/>
            <person name="Bhattacharjee R."/>
            <person name="Rokhsar D.S."/>
        </authorList>
    </citation>
    <scope>NUCLEOTIDE SEQUENCE [LARGE SCALE GENOMIC DNA]</scope>
    <source>
        <strain evidence="2">cv. TDa95/00328</strain>
    </source>
</reference>
<organism evidence="1 2">
    <name type="scientific">Dioscorea alata</name>
    <name type="common">Purple yam</name>
    <dbReference type="NCBI Taxonomy" id="55571"/>
    <lineage>
        <taxon>Eukaryota</taxon>
        <taxon>Viridiplantae</taxon>
        <taxon>Streptophyta</taxon>
        <taxon>Embryophyta</taxon>
        <taxon>Tracheophyta</taxon>
        <taxon>Spermatophyta</taxon>
        <taxon>Magnoliopsida</taxon>
        <taxon>Liliopsida</taxon>
        <taxon>Dioscoreales</taxon>
        <taxon>Dioscoreaceae</taxon>
        <taxon>Dioscorea</taxon>
    </lineage>
</organism>
<proteinExistence type="predicted"/>
<dbReference type="EMBL" id="CM037013">
    <property type="protein sequence ID" value="KAH7688789.1"/>
    <property type="molecule type" value="Genomic_DNA"/>
</dbReference>
<evidence type="ECO:0000313" key="1">
    <source>
        <dbReference type="EMBL" id="KAH7688789.1"/>
    </source>
</evidence>